<accession>A0A8J6BTT8</accession>
<keyword evidence="7 8" id="KW-0472">Membrane</keyword>
<dbReference type="AlphaFoldDB" id="A0A8J6BTT8"/>
<evidence type="ECO:0000313" key="9">
    <source>
        <dbReference type="EMBL" id="KAG8095279.1"/>
    </source>
</evidence>
<dbReference type="Proteomes" id="UP000729402">
    <property type="component" value="Unassembled WGS sequence"/>
</dbReference>
<name>A0A8J6BTT8_ZIZPA</name>
<comment type="caution">
    <text evidence="9">The sequence shown here is derived from an EMBL/GenBank/DDBJ whole genome shotgun (WGS) entry which is preliminary data.</text>
</comment>
<dbReference type="PANTHER" id="PTHR31064:SF25">
    <property type="entry name" value="CATION TRANSPORTER HKT2_1"/>
    <property type="match status" value="1"/>
</dbReference>
<organism evidence="9 10">
    <name type="scientific">Zizania palustris</name>
    <name type="common">Northern wild rice</name>
    <dbReference type="NCBI Taxonomy" id="103762"/>
    <lineage>
        <taxon>Eukaryota</taxon>
        <taxon>Viridiplantae</taxon>
        <taxon>Streptophyta</taxon>
        <taxon>Embryophyta</taxon>
        <taxon>Tracheophyta</taxon>
        <taxon>Spermatophyta</taxon>
        <taxon>Magnoliopsida</taxon>
        <taxon>Liliopsida</taxon>
        <taxon>Poales</taxon>
        <taxon>Poaceae</taxon>
        <taxon>BOP clade</taxon>
        <taxon>Oryzoideae</taxon>
        <taxon>Oryzeae</taxon>
        <taxon>Zizaniinae</taxon>
        <taxon>Zizania</taxon>
    </lineage>
</organism>
<evidence type="ECO:0000313" key="10">
    <source>
        <dbReference type="Proteomes" id="UP000729402"/>
    </source>
</evidence>
<dbReference type="GO" id="GO:0030001">
    <property type="term" value="P:metal ion transport"/>
    <property type="evidence" value="ECO:0007669"/>
    <property type="project" value="UniProtKB-ARBA"/>
</dbReference>
<dbReference type="GO" id="GO:0098662">
    <property type="term" value="P:inorganic cation transmembrane transport"/>
    <property type="evidence" value="ECO:0007669"/>
    <property type="project" value="UniProtKB-ARBA"/>
</dbReference>
<evidence type="ECO:0000256" key="6">
    <source>
        <dbReference type="ARBA" id="ARBA00023065"/>
    </source>
</evidence>
<dbReference type="GO" id="GO:0005886">
    <property type="term" value="C:plasma membrane"/>
    <property type="evidence" value="ECO:0007669"/>
    <property type="project" value="TreeGrafter"/>
</dbReference>
<dbReference type="OrthoDB" id="9999863at2759"/>
<protein>
    <recommendedName>
        <fullName evidence="11">Sodium transporter HKT1</fullName>
    </recommendedName>
</protein>
<dbReference type="InterPro" id="IPR051143">
    <property type="entry name" value="TrkH_K-transport"/>
</dbReference>
<keyword evidence="5 8" id="KW-1133">Transmembrane helix</keyword>
<evidence type="ECO:0000256" key="1">
    <source>
        <dbReference type="ARBA" id="ARBA00004141"/>
    </source>
</evidence>
<feature type="transmembrane region" description="Helical" evidence="8">
    <location>
        <begin position="397"/>
        <end position="419"/>
    </location>
</feature>
<evidence type="ECO:0000256" key="5">
    <source>
        <dbReference type="ARBA" id="ARBA00022989"/>
    </source>
</evidence>
<dbReference type="EMBL" id="JAAALK010000080">
    <property type="protein sequence ID" value="KAG8095279.1"/>
    <property type="molecule type" value="Genomic_DNA"/>
</dbReference>
<reference evidence="9" key="1">
    <citation type="journal article" date="2021" name="bioRxiv">
        <title>Whole Genome Assembly and Annotation of Northern Wild Rice, Zizania palustris L., Supports a Whole Genome Duplication in the Zizania Genus.</title>
        <authorList>
            <person name="Haas M."/>
            <person name="Kono T."/>
            <person name="Macchietto M."/>
            <person name="Millas R."/>
            <person name="McGilp L."/>
            <person name="Shao M."/>
            <person name="Duquette J."/>
            <person name="Hirsch C.N."/>
            <person name="Kimball J."/>
        </authorList>
    </citation>
    <scope>NUCLEOTIDE SEQUENCE</scope>
    <source>
        <tissue evidence="9">Fresh leaf tissue</tissue>
    </source>
</reference>
<evidence type="ECO:0000256" key="7">
    <source>
        <dbReference type="ARBA" id="ARBA00023136"/>
    </source>
</evidence>
<feature type="transmembrane region" description="Helical" evidence="8">
    <location>
        <begin position="316"/>
        <end position="333"/>
    </location>
</feature>
<comment type="similarity">
    <text evidence="2">Belongs to the TrkH potassium transport family. HKT (TC 2.A.38.3) subfamily.</text>
</comment>
<feature type="transmembrane region" description="Helical" evidence="8">
    <location>
        <begin position="43"/>
        <end position="67"/>
    </location>
</feature>
<evidence type="ECO:0000256" key="8">
    <source>
        <dbReference type="SAM" id="Phobius"/>
    </source>
</evidence>
<keyword evidence="3" id="KW-0813">Transport</keyword>
<keyword evidence="10" id="KW-1185">Reference proteome</keyword>
<evidence type="ECO:0008006" key="11">
    <source>
        <dbReference type="Google" id="ProtNLM"/>
    </source>
</evidence>
<feature type="transmembrane region" description="Helical" evidence="8">
    <location>
        <begin position="367"/>
        <end position="385"/>
    </location>
</feature>
<evidence type="ECO:0000256" key="3">
    <source>
        <dbReference type="ARBA" id="ARBA00022448"/>
    </source>
</evidence>
<proteinExistence type="inferred from homology"/>
<sequence length="485" mass="53211">MVLKPSDPDFSPGYIDMLFLSTSALTDSGLSTVQMEVLSSSQVVVFTLLMLAGGVIFMSLLGLVLGLNHRGNQELSVDKVFSVPIELHRMDSASTMRRSSDELQLEAAIPESPPDNSMHLKGSKRMKRCLGFVVFGYIAVIHLVGFLLVLLYITRVSSAKTPLKNKGINIVLFSFSVTVSSFANGGIVPTNENMAIFSKNPGLLLLLAGQMLAGNTLYPLFLRLLIWFLGKVTSLTTLKLMIKNTDELHYDCLLPKLPTAYLASTVIGLIASLITLFSAVDWNSSVFDGLSSYQKIINALFMVVSSRHTGENSVDCSLIAPAVLVPFIVMMYLPSSTTFAPPSGDDKTTVKKVKGKQGSLPSLVQNVAFSQLACTVVFVMVACITERRSLKNDPLNFSALNMVFEVISAYGNVGLSLGYSCSRLQKLHPGSICQDKSYSFSGWWSREGQLLLVFVMLYGKLKNFSKGTGEYWKLWLRFRRSHPAN</sequence>
<keyword evidence="6" id="KW-0406">Ion transport</keyword>
<evidence type="ECO:0000256" key="4">
    <source>
        <dbReference type="ARBA" id="ARBA00022692"/>
    </source>
</evidence>
<feature type="transmembrane region" description="Helical" evidence="8">
    <location>
        <begin position="261"/>
        <end position="280"/>
    </location>
</feature>
<feature type="transmembrane region" description="Helical" evidence="8">
    <location>
        <begin position="129"/>
        <end position="153"/>
    </location>
</feature>
<feature type="transmembrane region" description="Helical" evidence="8">
    <location>
        <begin position="200"/>
        <end position="218"/>
    </location>
</feature>
<dbReference type="GO" id="GO:0008324">
    <property type="term" value="F:monoatomic cation transmembrane transporter activity"/>
    <property type="evidence" value="ECO:0007669"/>
    <property type="project" value="InterPro"/>
</dbReference>
<dbReference type="Pfam" id="PF02386">
    <property type="entry name" value="TrkH"/>
    <property type="match status" value="2"/>
</dbReference>
<dbReference type="PANTHER" id="PTHR31064">
    <property type="entry name" value="POTASSIUM TRANSPORT PROTEIN DDB_G0292412-RELATED"/>
    <property type="match status" value="1"/>
</dbReference>
<feature type="transmembrane region" description="Helical" evidence="8">
    <location>
        <begin position="168"/>
        <end position="188"/>
    </location>
</feature>
<dbReference type="InterPro" id="IPR003445">
    <property type="entry name" value="Cat_transpt"/>
</dbReference>
<reference evidence="9" key="2">
    <citation type="submission" date="2021-02" db="EMBL/GenBank/DDBJ databases">
        <authorList>
            <person name="Kimball J.A."/>
            <person name="Haas M.W."/>
            <person name="Macchietto M."/>
            <person name="Kono T."/>
            <person name="Duquette J."/>
            <person name="Shao M."/>
        </authorList>
    </citation>
    <scope>NUCLEOTIDE SEQUENCE</scope>
    <source>
        <tissue evidence="9">Fresh leaf tissue</tissue>
    </source>
</reference>
<gene>
    <name evidence="9" type="ORF">GUJ93_ZPchr0012g19814</name>
</gene>
<comment type="subcellular location">
    <subcellularLocation>
        <location evidence="1">Membrane</location>
        <topology evidence="1">Multi-pass membrane protein</topology>
    </subcellularLocation>
</comment>
<keyword evidence="4 8" id="KW-0812">Transmembrane</keyword>
<evidence type="ECO:0000256" key="2">
    <source>
        <dbReference type="ARBA" id="ARBA00010864"/>
    </source>
</evidence>